<dbReference type="EMBL" id="JAIWYP010000015">
    <property type="protein sequence ID" value="KAH3699272.1"/>
    <property type="molecule type" value="Genomic_DNA"/>
</dbReference>
<keyword evidence="2" id="KW-1185">Reference proteome</keyword>
<organism evidence="1 2">
    <name type="scientific">Dreissena polymorpha</name>
    <name type="common">Zebra mussel</name>
    <name type="synonym">Mytilus polymorpha</name>
    <dbReference type="NCBI Taxonomy" id="45954"/>
    <lineage>
        <taxon>Eukaryota</taxon>
        <taxon>Metazoa</taxon>
        <taxon>Spiralia</taxon>
        <taxon>Lophotrochozoa</taxon>
        <taxon>Mollusca</taxon>
        <taxon>Bivalvia</taxon>
        <taxon>Autobranchia</taxon>
        <taxon>Heteroconchia</taxon>
        <taxon>Euheterodonta</taxon>
        <taxon>Imparidentia</taxon>
        <taxon>Neoheterodontei</taxon>
        <taxon>Myida</taxon>
        <taxon>Dreissenoidea</taxon>
        <taxon>Dreissenidae</taxon>
        <taxon>Dreissena</taxon>
    </lineage>
</organism>
<proteinExistence type="predicted"/>
<comment type="caution">
    <text evidence="1">The sequence shown here is derived from an EMBL/GenBank/DDBJ whole genome shotgun (WGS) entry which is preliminary data.</text>
</comment>
<dbReference type="Proteomes" id="UP000828390">
    <property type="component" value="Unassembled WGS sequence"/>
</dbReference>
<evidence type="ECO:0000313" key="2">
    <source>
        <dbReference type="Proteomes" id="UP000828390"/>
    </source>
</evidence>
<gene>
    <name evidence="1" type="ORF">DPMN_074228</name>
</gene>
<reference evidence="1" key="1">
    <citation type="journal article" date="2019" name="bioRxiv">
        <title>The Genome of the Zebra Mussel, Dreissena polymorpha: A Resource for Invasive Species Research.</title>
        <authorList>
            <person name="McCartney M.A."/>
            <person name="Auch B."/>
            <person name="Kono T."/>
            <person name="Mallez S."/>
            <person name="Zhang Y."/>
            <person name="Obille A."/>
            <person name="Becker A."/>
            <person name="Abrahante J.E."/>
            <person name="Garbe J."/>
            <person name="Badalamenti J.P."/>
            <person name="Herman A."/>
            <person name="Mangelson H."/>
            <person name="Liachko I."/>
            <person name="Sullivan S."/>
            <person name="Sone E.D."/>
            <person name="Koren S."/>
            <person name="Silverstein K.A.T."/>
            <person name="Beckman K.B."/>
            <person name="Gohl D.M."/>
        </authorList>
    </citation>
    <scope>NUCLEOTIDE SEQUENCE</scope>
    <source>
        <strain evidence="1">Duluth1</strain>
        <tissue evidence="1">Whole animal</tissue>
    </source>
</reference>
<dbReference type="AlphaFoldDB" id="A0A9D4BN52"/>
<reference evidence="1" key="2">
    <citation type="submission" date="2020-11" db="EMBL/GenBank/DDBJ databases">
        <authorList>
            <person name="McCartney M.A."/>
            <person name="Auch B."/>
            <person name="Kono T."/>
            <person name="Mallez S."/>
            <person name="Becker A."/>
            <person name="Gohl D.M."/>
            <person name="Silverstein K.A.T."/>
            <person name="Koren S."/>
            <person name="Bechman K.B."/>
            <person name="Herman A."/>
            <person name="Abrahante J.E."/>
            <person name="Garbe J."/>
        </authorList>
    </citation>
    <scope>NUCLEOTIDE SEQUENCE</scope>
    <source>
        <strain evidence="1">Duluth1</strain>
        <tissue evidence="1">Whole animal</tissue>
    </source>
</reference>
<accession>A0A9D4BN52</accession>
<sequence>MTSFLFFRNPSRETNVTCSYSTASSPLKGDLRYTVSCAVSTVSFTRPSTPPYCSPRCTCSMAVTRHSSTSSM</sequence>
<protein>
    <submittedName>
        <fullName evidence="1">Uncharacterized protein</fullName>
    </submittedName>
</protein>
<evidence type="ECO:0000313" key="1">
    <source>
        <dbReference type="EMBL" id="KAH3699272.1"/>
    </source>
</evidence>
<name>A0A9D4BN52_DREPO</name>